<evidence type="ECO:0000259" key="15">
    <source>
        <dbReference type="PROSITE" id="PS50054"/>
    </source>
</evidence>
<dbReference type="GO" id="GO:0005829">
    <property type="term" value="C:cytosol"/>
    <property type="evidence" value="ECO:0000318"/>
    <property type="project" value="GO_Central"/>
</dbReference>
<evidence type="ECO:0000313" key="18">
    <source>
        <dbReference type="Proteomes" id="UP000001593"/>
    </source>
</evidence>
<keyword evidence="5" id="KW-1003">Cell membrane</keyword>
<evidence type="ECO:0000256" key="12">
    <source>
        <dbReference type="ARBA" id="ARBA00048336"/>
    </source>
</evidence>
<proteinExistence type="inferred from homology"/>
<dbReference type="KEGG" id="nve:5506290"/>
<evidence type="ECO:0000313" key="17">
    <source>
        <dbReference type="EMBL" id="EDO34920.1"/>
    </source>
</evidence>
<dbReference type="CDD" id="cd14519">
    <property type="entry name" value="DSP_DUSP22_15"/>
    <property type="match status" value="1"/>
</dbReference>
<protein>
    <recommendedName>
        <fullName evidence="14">Dual specificity protein phosphatase 15</fullName>
        <ecNumber evidence="4">3.1.3.16</ecNumber>
        <ecNumber evidence="3">3.1.3.48</ecNumber>
    </recommendedName>
</protein>
<keyword evidence="6" id="KW-0519">Myristate</keyword>
<evidence type="ECO:0000256" key="10">
    <source>
        <dbReference type="ARBA" id="ARBA00023288"/>
    </source>
</evidence>
<dbReference type="FunFam" id="3.90.190.10:FF:000052">
    <property type="entry name" value="Dual specificity phosphatase 15"/>
    <property type="match status" value="1"/>
</dbReference>
<dbReference type="FunCoup" id="A7SN01">
    <property type="interactions" value="62"/>
</dbReference>
<dbReference type="GO" id="GO:0005886">
    <property type="term" value="C:plasma membrane"/>
    <property type="evidence" value="ECO:0007669"/>
    <property type="project" value="UniProtKB-SubCell"/>
</dbReference>
<evidence type="ECO:0000256" key="8">
    <source>
        <dbReference type="ARBA" id="ARBA00022912"/>
    </source>
</evidence>
<dbReference type="GO" id="GO:0004722">
    <property type="term" value="F:protein serine/threonine phosphatase activity"/>
    <property type="evidence" value="ECO:0007669"/>
    <property type="project" value="UniProtKB-EC"/>
</dbReference>
<evidence type="ECO:0000256" key="7">
    <source>
        <dbReference type="ARBA" id="ARBA00022801"/>
    </source>
</evidence>
<name>A7SN01_NEMVE</name>
<dbReference type="SMART" id="SM00195">
    <property type="entry name" value="DSPc"/>
    <property type="match status" value="1"/>
</dbReference>
<dbReference type="EC" id="3.1.3.16" evidence="4"/>
<dbReference type="PANTHER" id="PTHR45948">
    <property type="entry name" value="DUAL SPECIFICITY PROTEIN PHOSPHATASE DDB_G0269404-RELATED"/>
    <property type="match status" value="1"/>
</dbReference>
<keyword evidence="9" id="KW-0472">Membrane</keyword>
<dbReference type="Proteomes" id="UP000001593">
    <property type="component" value="Unassembled WGS sequence"/>
</dbReference>
<dbReference type="InterPro" id="IPR000340">
    <property type="entry name" value="Dual-sp_phosphatase_cat-dom"/>
</dbReference>
<dbReference type="Pfam" id="PF00782">
    <property type="entry name" value="DSPc"/>
    <property type="match status" value="1"/>
</dbReference>
<dbReference type="OMA" id="QGVKYLC"/>
<evidence type="ECO:0000259" key="16">
    <source>
        <dbReference type="PROSITE" id="PS50056"/>
    </source>
</evidence>
<dbReference type="PROSITE" id="PS00383">
    <property type="entry name" value="TYR_PHOSPHATASE_1"/>
    <property type="match status" value="1"/>
</dbReference>
<accession>A7SN01</accession>
<dbReference type="InterPro" id="IPR029021">
    <property type="entry name" value="Prot-tyrosine_phosphatase-like"/>
</dbReference>
<dbReference type="GO" id="GO:0004725">
    <property type="term" value="F:protein tyrosine phosphatase activity"/>
    <property type="evidence" value="ECO:0000318"/>
    <property type="project" value="GO_Central"/>
</dbReference>
<evidence type="ECO:0000256" key="3">
    <source>
        <dbReference type="ARBA" id="ARBA00013064"/>
    </source>
</evidence>
<dbReference type="PROSITE" id="PS50054">
    <property type="entry name" value="TYR_PHOSPHATASE_DUAL"/>
    <property type="match status" value="1"/>
</dbReference>
<evidence type="ECO:0000256" key="5">
    <source>
        <dbReference type="ARBA" id="ARBA00022475"/>
    </source>
</evidence>
<evidence type="ECO:0000256" key="9">
    <source>
        <dbReference type="ARBA" id="ARBA00023136"/>
    </source>
</evidence>
<dbReference type="PANTHER" id="PTHR45948:SF2">
    <property type="entry name" value="DUAL SPECIFICITY PROTEIN PHOSPHATASE"/>
    <property type="match status" value="1"/>
</dbReference>
<dbReference type="InterPro" id="IPR020422">
    <property type="entry name" value="TYR_PHOSPHATASE_DUAL_dom"/>
</dbReference>
<comment type="subcellular location">
    <subcellularLocation>
        <location evidence="1">Cell membrane</location>
        <topology evidence="1">Lipid-anchor</topology>
        <orientation evidence="1">Cytoplasmic side</orientation>
    </subcellularLocation>
</comment>
<evidence type="ECO:0000256" key="11">
    <source>
        <dbReference type="ARBA" id="ARBA00047761"/>
    </source>
</evidence>
<gene>
    <name evidence="17" type="ORF">NEMVEDRAFT_v1g124302</name>
</gene>
<dbReference type="OrthoDB" id="9979246at2759"/>
<dbReference type="HOGENOM" id="CLU_027074_5_0_1"/>
<comment type="catalytic activity">
    <reaction evidence="13">
        <text>O-phospho-L-tyrosyl-[protein] + H2O = L-tyrosyl-[protein] + phosphate</text>
        <dbReference type="Rhea" id="RHEA:10684"/>
        <dbReference type="Rhea" id="RHEA-COMP:10136"/>
        <dbReference type="Rhea" id="RHEA-COMP:20101"/>
        <dbReference type="ChEBI" id="CHEBI:15377"/>
        <dbReference type="ChEBI" id="CHEBI:43474"/>
        <dbReference type="ChEBI" id="CHEBI:46858"/>
        <dbReference type="ChEBI" id="CHEBI:61978"/>
        <dbReference type="EC" id="3.1.3.48"/>
    </reaction>
</comment>
<dbReference type="InParanoid" id="A7SN01"/>
<evidence type="ECO:0000256" key="4">
    <source>
        <dbReference type="ARBA" id="ARBA00013081"/>
    </source>
</evidence>
<dbReference type="SUPFAM" id="SSF52799">
    <property type="entry name" value="(Phosphotyrosine protein) phosphatases II"/>
    <property type="match status" value="1"/>
</dbReference>
<comment type="similarity">
    <text evidence="2">Belongs to the protein-tyrosine phosphatase family. Non-receptor class dual specificity subfamily.</text>
</comment>
<feature type="domain" description="Tyrosine specific protein phosphatases" evidence="16">
    <location>
        <begin position="61"/>
        <end position="122"/>
    </location>
</feature>
<organism evidence="17 18">
    <name type="scientific">Nematostella vectensis</name>
    <name type="common">Starlet sea anemone</name>
    <dbReference type="NCBI Taxonomy" id="45351"/>
    <lineage>
        <taxon>Eukaryota</taxon>
        <taxon>Metazoa</taxon>
        <taxon>Cnidaria</taxon>
        <taxon>Anthozoa</taxon>
        <taxon>Hexacorallia</taxon>
        <taxon>Actiniaria</taxon>
        <taxon>Edwardsiidae</taxon>
        <taxon>Nematostella</taxon>
    </lineage>
</organism>
<comment type="catalytic activity">
    <reaction evidence="11">
        <text>O-phospho-L-seryl-[protein] + H2O = L-seryl-[protein] + phosphate</text>
        <dbReference type="Rhea" id="RHEA:20629"/>
        <dbReference type="Rhea" id="RHEA-COMP:9863"/>
        <dbReference type="Rhea" id="RHEA-COMP:11604"/>
        <dbReference type="ChEBI" id="CHEBI:15377"/>
        <dbReference type="ChEBI" id="CHEBI:29999"/>
        <dbReference type="ChEBI" id="CHEBI:43474"/>
        <dbReference type="ChEBI" id="CHEBI:83421"/>
        <dbReference type="EC" id="3.1.3.16"/>
    </reaction>
</comment>
<dbReference type="Gene3D" id="3.90.190.10">
    <property type="entry name" value="Protein tyrosine phosphatase superfamily"/>
    <property type="match status" value="1"/>
</dbReference>
<evidence type="ECO:0000256" key="2">
    <source>
        <dbReference type="ARBA" id="ARBA00008601"/>
    </source>
</evidence>
<dbReference type="PhylomeDB" id="A7SN01"/>
<evidence type="ECO:0000256" key="13">
    <source>
        <dbReference type="ARBA" id="ARBA00051722"/>
    </source>
</evidence>
<dbReference type="InterPro" id="IPR000387">
    <property type="entry name" value="Tyr_Pase_dom"/>
</dbReference>
<evidence type="ECO:0000256" key="14">
    <source>
        <dbReference type="ARBA" id="ARBA00068799"/>
    </source>
</evidence>
<dbReference type="STRING" id="45351.A7SN01"/>
<keyword evidence="7" id="KW-0378">Hydrolase</keyword>
<dbReference type="AlphaFoldDB" id="A7SN01"/>
<dbReference type="InterPro" id="IPR003595">
    <property type="entry name" value="Tyr_Pase_cat"/>
</dbReference>
<dbReference type="InterPro" id="IPR016130">
    <property type="entry name" value="Tyr_Pase_AS"/>
</dbReference>
<evidence type="ECO:0000256" key="6">
    <source>
        <dbReference type="ARBA" id="ARBA00022707"/>
    </source>
</evidence>
<keyword evidence="8" id="KW-0904">Protein phosphatase</keyword>
<comment type="catalytic activity">
    <reaction evidence="12">
        <text>O-phospho-L-threonyl-[protein] + H2O = L-threonyl-[protein] + phosphate</text>
        <dbReference type="Rhea" id="RHEA:47004"/>
        <dbReference type="Rhea" id="RHEA-COMP:11060"/>
        <dbReference type="Rhea" id="RHEA-COMP:11605"/>
        <dbReference type="ChEBI" id="CHEBI:15377"/>
        <dbReference type="ChEBI" id="CHEBI:30013"/>
        <dbReference type="ChEBI" id="CHEBI:43474"/>
        <dbReference type="ChEBI" id="CHEBI:61977"/>
        <dbReference type="EC" id="3.1.3.16"/>
    </reaction>
</comment>
<dbReference type="EC" id="3.1.3.48" evidence="3"/>
<dbReference type="SMART" id="SM00404">
    <property type="entry name" value="PTPc_motif"/>
    <property type="match status" value="1"/>
</dbReference>
<dbReference type="GO" id="GO:0007165">
    <property type="term" value="P:signal transduction"/>
    <property type="evidence" value="ECO:0000318"/>
    <property type="project" value="GO_Central"/>
</dbReference>
<keyword evidence="18" id="KW-1185">Reference proteome</keyword>
<dbReference type="PRINTS" id="PR01908">
    <property type="entry name" value="ADSPHPHTASE"/>
</dbReference>
<keyword evidence="10" id="KW-0449">Lipoprotein</keyword>
<feature type="domain" description="Tyrosine-protein phosphatase" evidence="15">
    <location>
        <begin position="4"/>
        <end position="144"/>
    </location>
</feature>
<reference evidence="17 18" key="1">
    <citation type="journal article" date="2007" name="Science">
        <title>Sea anemone genome reveals ancestral eumetazoan gene repertoire and genomic organization.</title>
        <authorList>
            <person name="Putnam N.H."/>
            <person name="Srivastava M."/>
            <person name="Hellsten U."/>
            <person name="Dirks B."/>
            <person name="Chapman J."/>
            <person name="Salamov A."/>
            <person name="Terry A."/>
            <person name="Shapiro H."/>
            <person name="Lindquist E."/>
            <person name="Kapitonov V.V."/>
            <person name="Jurka J."/>
            <person name="Genikhovich G."/>
            <person name="Grigoriev I.V."/>
            <person name="Lucas S.M."/>
            <person name="Steele R.E."/>
            <person name="Finnerty J.R."/>
            <person name="Technau U."/>
            <person name="Martindale M.Q."/>
            <person name="Rokhsar D.S."/>
        </authorList>
    </citation>
    <scope>NUCLEOTIDE SEQUENCE [LARGE SCALE GENOMIC DNA]</scope>
    <source>
        <strain evidence="18">CH2 X CH6</strain>
    </source>
</reference>
<evidence type="ECO:0000256" key="1">
    <source>
        <dbReference type="ARBA" id="ARBA00004342"/>
    </source>
</evidence>
<dbReference type="EMBL" id="DS469715">
    <property type="protein sequence ID" value="EDO34920.1"/>
    <property type="molecule type" value="Genomic_DNA"/>
</dbReference>
<dbReference type="eggNOG" id="KOG1716">
    <property type="taxonomic scope" value="Eukaryota"/>
</dbReference>
<sequence length="146" mass="16782">MGNGMNKIIPGLYLGNIRDSKDAEQLQEHNITHILSIHDNANPLREDIMYKCIHAADSPDQDLMPFFQECIEFIHSCRVKEMNCLVHCIAGISRSTTICAAYIMTITELSWRQTLQAIRANRSIANPNYGFKRQLQDFYNKHLTKV</sequence>
<dbReference type="PROSITE" id="PS50056">
    <property type="entry name" value="TYR_PHOSPHATASE_2"/>
    <property type="match status" value="1"/>
</dbReference>